<organism evidence="2 3">
    <name type="scientific">Seminavis robusta</name>
    <dbReference type="NCBI Taxonomy" id="568900"/>
    <lineage>
        <taxon>Eukaryota</taxon>
        <taxon>Sar</taxon>
        <taxon>Stramenopiles</taxon>
        <taxon>Ochrophyta</taxon>
        <taxon>Bacillariophyta</taxon>
        <taxon>Bacillariophyceae</taxon>
        <taxon>Bacillariophycidae</taxon>
        <taxon>Naviculales</taxon>
        <taxon>Naviculaceae</taxon>
        <taxon>Seminavis</taxon>
    </lineage>
</organism>
<keyword evidence="3" id="KW-1185">Reference proteome</keyword>
<proteinExistence type="predicted"/>
<comment type="caution">
    <text evidence="2">The sequence shown here is derived from an EMBL/GenBank/DDBJ whole genome shotgun (WGS) entry which is preliminary data.</text>
</comment>
<feature type="region of interest" description="Disordered" evidence="1">
    <location>
        <begin position="1"/>
        <end position="94"/>
    </location>
</feature>
<evidence type="ECO:0000313" key="2">
    <source>
        <dbReference type="EMBL" id="CAB9521197.1"/>
    </source>
</evidence>
<accession>A0A9N8EGP5</accession>
<dbReference type="AlphaFoldDB" id="A0A9N8EGP5"/>
<gene>
    <name evidence="2" type="ORF">SEMRO_1173_G249000.1</name>
</gene>
<dbReference type="EMBL" id="CAICTM010001171">
    <property type="protein sequence ID" value="CAB9521197.1"/>
    <property type="molecule type" value="Genomic_DNA"/>
</dbReference>
<sequence length="94" mass="10399">MTNSSFSPSKNTRSITSRSPANMLLPHSPLTLQVPSNPAPASLLPKQPKRRQSVKKAMSMSDSVESTKARQQCLWGKNDGHAPNDHYQKKRRSG</sequence>
<reference evidence="2" key="1">
    <citation type="submission" date="2020-06" db="EMBL/GenBank/DDBJ databases">
        <authorList>
            <consortium name="Plant Systems Biology data submission"/>
        </authorList>
    </citation>
    <scope>NUCLEOTIDE SEQUENCE</scope>
    <source>
        <strain evidence="2">D6</strain>
    </source>
</reference>
<protein>
    <submittedName>
        <fullName evidence="2">Uncharacterized protein</fullName>
    </submittedName>
</protein>
<feature type="compositionally biased region" description="Polar residues" evidence="1">
    <location>
        <begin position="1"/>
        <end position="20"/>
    </location>
</feature>
<feature type="compositionally biased region" description="Basic and acidic residues" evidence="1">
    <location>
        <begin position="78"/>
        <end position="87"/>
    </location>
</feature>
<feature type="compositionally biased region" description="Polar residues" evidence="1">
    <location>
        <begin position="60"/>
        <end position="70"/>
    </location>
</feature>
<evidence type="ECO:0000256" key="1">
    <source>
        <dbReference type="SAM" id="MobiDB-lite"/>
    </source>
</evidence>
<name>A0A9N8EGP5_9STRA</name>
<dbReference type="Proteomes" id="UP001153069">
    <property type="component" value="Unassembled WGS sequence"/>
</dbReference>
<evidence type="ECO:0000313" key="3">
    <source>
        <dbReference type="Proteomes" id="UP001153069"/>
    </source>
</evidence>